<keyword evidence="4" id="KW-0931">ER-Golgi transport</keyword>
<accession>A0A835QGS1</accession>
<reference evidence="6 7" key="1">
    <citation type="journal article" date="2020" name="Nat. Food">
        <title>A phased Vanilla planifolia genome enables genetic improvement of flavour and production.</title>
        <authorList>
            <person name="Hasing T."/>
            <person name="Tang H."/>
            <person name="Brym M."/>
            <person name="Khazi F."/>
            <person name="Huang T."/>
            <person name="Chambers A.H."/>
        </authorList>
    </citation>
    <scope>NUCLEOTIDE SEQUENCE [LARGE SCALE GENOMIC DNA]</scope>
    <source>
        <tissue evidence="6">Leaf</tissue>
    </source>
</reference>
<keyword evidence="7" id="KW-1185">Reference proteome</keyword>
<evidence type="ECO:0000313" key="7">
    <source>
        <dbReference type="Proteomes" id="UP000636800"/>
    </source>
</evidence>
<protein>
    <recommendedName>
        <fullName evidence="8">ADP-ribosylation factor</fullName>
    </recommendedName>
</protein>
<dbReference type="GO" id="GO:0005525">
    <property type="term" value="F:GTP binding"/>
    <property type="evidence" value="ECO:0007669"/>
    <property type="project" value="UniProtKB-KW"/>
</dbReference>
<keyword evidence="2" id="KW-0519">Myristate</keyword>
<dbReference type="PANTHER" id="PTHR11711">
    <property type="entry name" value="ADP RIBOSYLATION FACTOR-RELATED"/>
    <property type="match status" value="1"/>
</dbReference>
<dbReference type="OrthoDB" id="278300at2759"/>
<keyword evidence="4" id="KW-0813">Transport</keyword>
<organism evidence="6 7">
    <name type="scientific">Vanilla planifolia</name>
    <name type="common">Vanilla</name>
    <dbReference type="NCBI Taxonomy" id="51239"/>
    <lineage>
        <taxon>Eukaryota</taxon>
        <taxon>Viridiplantae</taxon>
        <taxon>Streptophyta</taxon>
        <taxon>Embryophyta</taxon>
        <taxon>Tracheophyta</taxon>
        <taxon>Spermatophyta</taxon>
        <taxon>Magnoliopsida</taxon>
        <taxon>Liliopsida</taxon>
        <taxon>Asparagales</taxon>
        <taxon>Orchidaceae</taxon>
        <taxon>Vanilloideae</taxon>
        <taxon>Vanilleae</taxon>
        <taxon>Vanilla</taxon>
    </lineage>
</organism>
<comment type="similarity">
    <text evidence="1">Belongs to the small GTPase superfamily. Arf family.</text>
</comment>
<dbReference type="InterPro" id="IPR024156">
    <property type="entry name" value="Small_GTPase_ARF"/>
</dbReference>
<evidence type="ECO:0008006" key="8">
    <source>
        <dbReference type="Google" id="ProtNLM"/>
    </source>
</evidence>
<gene>
    <name evidence="6" type="ORF">HPP92_014843</name>
</gene>
<evidence type="ECO:0000256" key="4">
    <source>
        <dbReference type="ARBA" id="ARBA00022892"/>
    </source>
</evidence>
<evidence type="ECO:0000256" key="3">
    <source>
        <dbReference type="ARBA" id="ARBA00022741"/>
    </source>
</evidence>
<evidence type="ECO:0000313" key="6">
    <source>
        <dbReference type="EMBL" id="KAG0472986.1"/>
    </source>
</evidence>
<dbReference type="Proteomes" id="UP000636800">
    <property type="component" value="Chromosome 7"/>
</dbReference>
<proteinExistence type="inferred from homology"/>
<dbReference type="Pfam" id="PF00025">
    <property type="entry name" value="Arf"/>
    <property type="match status" value="1"/>
</dbReference>
<evidence type="ECO:0000256" key="2">
    <source>
        <dbReference type="ARBA" id="ARBA00022707"/>
    </source>
</evidence>
<dbReference type="InterPro" id="IPR006689">
    <property type="entry name" value="Small_GTPase_ARF/SAR"/>
</dbReference>
<keyword evidence="2" id="KW-0449">Lipoprotein</keyword>
<evidence type="ECO:0000256" key="5">
    <source>
        <dbReference type="ARBA" id="ARBA00023134"/>
    </source>
</evidence>
<keyword evidence="5" id="KW-0342">GTP-binding</keyword>
<dbReference type="AlphaFoldDB" id="A0A835QGS1"/>
<comment type="caution">
    <text evidence="6">The sequence shown here is derived from an EMBL/GenBank/DDBJ whole genome shotgun (WGS) entry which is preliminary data.</text>
</comment>
<keyword evidence="3" id="KW-0547">Nucleotide-binding</keyword>
<dbReference type="SUPFAM" id="SSF52540">
    <property type="entry name" value="P-loop containing nucleoside triphosphate hydrolases"/>
    <property type="match status" value="1"/>
</dbReference>
<dbReference type="GO" id="GO:0003924">
    <property type="term" value="F:GTPase activity"/>
    <property type="evidence" value="ECO:0007669"/>
    <property type="project" value="InterPro"/>
</dbReference>
<evidence type="ECO:0000256" key="1">
    <source>
        <dbReference type="ARBA" id="ARBA00010290"/>
    </source>
</evidence>
<sequence>MDLVNTYYEEFKKGAMTPMEVCEGLGLYDLRNRVWHIQGTCALKGDGLYEGLDWLASSLKELQAAGRPTSIGTSSF</sequence>
<dbReference type="InterPro" id="IPR027417">
    <property type="entry name" value="P-loop_NTPase"/>
</dbReference>
<dbReference type="GO" id="GO:0016192">
    <property type="term" value="P:vesicle-mediated transport"/>
    <property type="evidence" value="ECO:0007669"/>
    <property type="project" value="UniProtKB-KW"/>
</dbReference>
<dbReference type="Gene3D" id="3.40.50.300">
    <property type="entry name" value="P-loop containing nucleotide triphosphate hydrolases"/>
    <property type="match status" value="1"/>
</dbReference>
<dbReference type="EMBL" id="JADCNL010000007">
    <property type="protein sequence ID" value="KAG0472986.1"/>
    <property type="molecule type" value="Genomic_DNA"/>
</dbReference>
<name>A0A835QGS1_VANPL</name>